<keyword evidence="5" id="KW-1185">Reference proteome</keyword>
<comment type="similarity">
    <text evidence="1">Belongs to the NodU/CmcH family.</text>
</comment>
<evidence type="ECO:0000259" key="3">
    <source>
        <dbReference type="Pfam" id="PF16861"/>
    </source>
</evidence>
<dbReference type="EMBL" id="JAGFWR010000006">
    <property type="protein sequence ID" value="MBO4162006.1"/>
    <property type="molecule type" value="Genomic_DNA"/>
</dbReference>
<dbReference type="InterPro" id="IPR051338">
    <property type="entry name" value="NodU/CmcH_Carbamoyltrnsfr"/>
</dbReference>
<accession>A0ABS3V8S2</accession>
<sequence>MRYVLGISGLGQSQPYMRQSFPGLGERVYRLAQGADSAAALVTEDGIVAAAAEERFVRRKGTGEFPRAAIEYVLGAAGISPRDVSAVAHNFDFGRYQTYFESEGAIGEYQNVYAPEVIQRDLFAAFPRDLWSDDLKVIPILHHQAHAASALHCSGFGSADVLVADGIGEFESTSLYTGGSQGLRLRGQVGGLHSIGLVYGLVTMHLGFWMNFDEYKVMGLAPYGDRRRLRSAFDALVVRQHDGRYTTPLTYLNETPQERATYQRSREHLASVLGPPREPDASIEQHHLDIAAALQAVTEETIVGFLAAHQDEQSSENLCLAGGVALNCVVNQAIRKSGMYRRQFVQPAAGDDGTALGAALTVIEEGTEAPGRRIRPRIGPPYLGPAFTSERIQATLERTDLRWRRCEPDDLVGEAAALLNDGKVVALFQGRMEYGPRALGNRSILADPRTVEMRDRINSMVKQREEFRPLAPAVLHEYAEQCFEIDDPDEYLWMIETVDVREAWRPRLGAVTHVDGTARIQVVRREDNELYWRLIDAFRAITDIPILLNTSFNSRGEPIVCSPEDAVATFSRIDIDAMVMGDVLVLR</sequence>
<dbReference type="Pfam" id="PF02543">
    <property type="entry name" value="Carbam_trans_N"/>
    <property type="match status" value="1"/>
</dbReference>
<dbReference type="Gene3D" id="3.30.420.40">
    <property type="match status" value="2"/>
</dbReference>
<name>A0ABS3V8S2_9ACTN</name>
<dbReference type="Proteomes" id="UP000671399">
    <property type="component" value="Unassembled WGS sequence"/>
</dbReference>
<reference evidence="4 5" key="1">
    <citation type="submission" date="2021-03" db="EMBL/GenBank/DDBJ databases">
        <authorList>
            <person name="Lee D.-H."/>
        </authorList>
    </citation>
    <scope>NUCLEOTIDE SEQUENCE [LARGE SCALE GENOMIC DNA]</scope>
    <source>
        <strain evidence="4 5">MMS20-R2-23</strain>
    </source>
</reference>
<evidence type="ECO:0000313" key="4">
    <source>
        <dbReference type="EMBL" id="MBO4162006.1"/>
    </source>
</evidence>
<feature type="domain" description="Carbamoyltransferase" evidence="2">
    <location>
        <begin position="36"/>
        <end position="360"/>
    </location>
</feature>
<dbReference type="InterPro" id="IPR031730">
    <property type="entry name" value="Carbam_trans_C"/>
</dbReference>
<dbReference type="RefSeq" id="WP_208567654.1">
    <property type="nucleotide sequence ID" value="NZ_JAGFWR010000006.1"/>
</dbReference>
<dbReference type="CDD" id="cd24098">
    <property type="entry name" value="ASKHA_NBD_TobZ_N"/>
    <property type="match status" value="1"/>
</dbReference>
<dbReference type="InterPro" id="IPR043129">
    <property type="entry name" value="ATPase_NBD"/>
</dbReference>
<evidence type="ECO:0000256" key="1">
    <source>
        <dbReference type="ARBA" id="ARBA00006129"/>
    </source>
</evidence>
<dbReference type="SUPFAM" id="SSF53067">
    <property type="entry name" value="Actin-like ATPase domain"/>
    <property type="match status" value="1"/>
</dbReference>
<comment type="caution">
    <text evidence="4">The sequence shown here is derived from an EMBL/GenBank/DDBJ whole genome shotgun (WGS) entry which is preliminary data.</text>
</comment>
<gene>
    <name evidence="4" type="ORF">JQN83_14470</name>
</gene>
<dbReference type="Pfam" id="PF16861">
    <property type="entry name" value="Carbam_trans_C"/>
    <property type="match status" value="1"/>
</dbReference>
<evidence type="ECO:0000313" key="5">
    <source>
        <dbReference type="Proteomes" id="UP000671399"/>
    </source>
</evidence>
<dbReference type="InterPro" id="IPR038152">
    <property type="entry name" value="Carbam_trans_C_sf"/>
</dbReference>
<dbReference type="PANTHER" id="PTHR34847:SF1">
    <property type="entry name" value="NODULATION PROTEIN U"/>
    <property type="match status" value="1"/>
</dbReference>
<dbReference type="InterPro" id="IPR003696">
    <property type="entry name" value="Carbtransf_dom"/>
</dbReference>
<evidence type="ECO:0008006" key="6">
    <source>
        <dbReference type="Google" id="ProtNLM"/>
    </source>
</evidence>
<organism evidence="4 5">
    <name type="scientific">Micromonospora antibiotica</name>
    <dbReference type="NCBI Taxonomy" id="2807623"/>
    <lineage>
        <taxon>Bacteria</taxon>
        <taxon>Bacillati</taxon>
        <taxon>Actinomycetota</taxon>
        <taxon>Actinomycetes</taxon>
        <taxon>Micromonosporales</taxon>
        <taxon>Micromonosporaceae</taxon>
        <taxon>Micromonospora</taxon>
    </lineage>
</organism>
<protein>
    <recommendedName>
        <fullName evidence="6">Carbamoyltransferase</fullName>
    </recommendedName>
</protein>
<dbReference type="Gene3D" id="3.90.870.20">
    <property type="entry name" value="Carbamoyltransferase, C-terminal domain"/>
    <property type="match status" value="1"/>
</dbReference>
<dbReference type="PANTHER" id="PTHR34847">
    <property type="entry name" value="NODULATION PROTEIN U"/>
    <property type="match status" value="1"/>
</dbReference>
<feature type="domain" description="Carbamoyltransferase C-terminal" evidence="3">
    <location>
        <begin position="416"/>
        <end position="586"/>
    </location>
</feature>
<proteinExistence type="inferred from homology"/>
<evidence type="ECO:0000259" key="2">
    <source>
        <dbReference type="Pfam" id="PF02543"/>
    </source>
</evidence>